<dbReference type="SUPFAM" id="SSF55166">
    <property type="entry name" value="Hedgehog/DD-peptidase"/>
    <property type="match status" value="1"/>
</dbReference>
<dbReference type="InterPro" id="IPR009045">
    <property type="entry name" value="Zn_M74/Hedgehog-like"/>
</dbReference>
<comment type="caution">
    <text evidence="3">The sequence shown here is derived from an EMBL/GenBank/DDBJ whole genome shotgun (WGS) entry which is preliminary data.</text>
</comment>
<evidence type="ECO:0000313" key="4">
    <source>
        <dbReference type="Proteomes" id="UP000600101"/>
    </source>
</evidence>
<proteinExistence type="predicted"/>
<evidence type="ECO:0000313" key="3">
    <source>
        <dbReference type="EMBL" id="MBC4017977.1"/>
    </source>
</evidence>
<evidence type="ECO:0000259" key="1">
    <source>
        <dbReference type="Pfam" id="PF01471"/>
    </source>
</evidence>
<evidence type="ECO:0000259" key="2">
    <source>
        <dbReference type="Pfam" id="PF13539"/>
    </source>
</evidence>
<dbReference type="AlphaFoldDB" id="A0A9X0R3R8"/>
<dbReference type="RefSeq" id="WP_186772733.1">
    <property type="nucleotide sequence ID" value="NZ_JACOMF010000039.1"/>
</dbReference>
<dbReference type="GO" id="GO:0008233">
    <property type="term" value="F:peptidase activity"/>
    <property type="evidence" value="ECO:0007669"/>
    <property type="project" value="InterPro"/>
</dbReference>
<dbReference type="Pfam" id="PF01471">
    <property type="entry name" value="PG_binding_1"/>
    <property type="match status" value="1"/>
</dbReference>
<dbReference type="SUPFAM" id="SSF47090">
    <property type="entry name" value="PGBD-like"/>
    <property type="match status" value="1"/>
</dbReference>
<dbReference type="InterPro" id="IPR036365">
    <property type="entry name" value="PGBD-like_sf"/>
</dbReference>
<reference evidence="3" key="1">
    <citation type="submission" date="2020-08" db="EMBL/GenBank/DDBJ databases">
        <authorList>
            <person name="Hu Y."/>
            <person name="Nguyen S.V."/>
            <person name="Li F."/>
            <person name="Fanning S."/>
        </authorList>
    </citation>
    <scope>NUCLEOTIDE SEQUENCE</scope>
    <source>
        <strain evidence="3">SYSU D8009</strain>
    </source>
</reference>
<dbReference type="Pfam" id="PF13539">
    <property type="entry name" value="Peptidase_M15_4"/>
    <property type="match status" value="1"/>
</dbReference>
<dbReference type="InterPro" id="IPR039561">
    <property type="entry name" value="Peptidase_M15C"/>
</dbReference>
<organism evidence="3 4">
    <name type="scientific">Siccirubricoccus deserti</name>
    <dbReference type="NCBI Taxonomy" id="2013562"/>
    <lineage>
        <taxon>Bacteria</taxon>
        <taxon>Pseudomonadati</taxon>
        <taxon>Pseudomonadota</taxon>
        <taxon>Alphaproteobacteria</taxon>
        <taxon>Acetobacterales</taxon>
        <taxon>Roseomonadaceae</taxon>
        <taxon>Siccirubricoccus</taxon>
    </lineage>
</organism>
<feature type="domain" description="Peptidoglycan binding-like" evidence="1">
    <location>
        <begin position="202"/>
        <end position="259"/>
    </location>
</feature>
<protein>
    <submittedName>
        <fullName evidence="3">Peptidoglycan-binding protein</fullName>
    </submittedName>
</protein>
<dbReference type="Gene3D" id="3.30.1380.10">
    <property type="match status" value="1"/>
</dbReference>
<gene>
    <name evidence="3" type="ORF">H7965_21995</name>
</gene>
<name>A0A9X0R3R8_9PROT</name>
<dbReference type="Proteomes" id="UP000600101">
    <property type="component" value="Unassembled WGS sequence"/>
</dbReference>
<dbReference type="InterPro" id="IPR002477">
    <property type="entry name" value="Peptidoglycan-bd-like"/>
</dbReference>
<accession>A0A9X0R3R8</accession>
<dbReference type="Gene3D" id="1.10.101.10">
    <property type="entry name" value="PGBD-like superfamily/PGBD"/>
    <property type="match status" value="1"/>
</dbReference>
<dbReference type="InterPro" id="IPR036366">
    <property type="entry name" value="PGBDSf"/>
</dbReference>
<feature type="domain" description="Peptidase M15C" evidence="2">
    <location>
        <begin position="108"/>
        <end position="168"/>
    </location>
</feature>
<dbReference type="EMBL" id="JACOMF010000039">
    <property type="protein sequence ID" value="MBC4017977.1"/>
    <property type="molecule type" value="Genomic_DNA"/>
</dbReference>
<keyword evidence="4" id="KW-1185">Reference proteome</keyword>
<sequence length="267" mass="28573">MSHWTRTVVLDGSRVNLNGPLRGARNKTMLAVFGSPRGSFSQKCQPVTNERLRSLIVTEDVGPFRVTGLRPAVRTLRTIFADVKAAEPDIHGRLGTAGMLCARFVRDSTSAISNHSWGTAIDLTIDGVLDARGDRKAQQGLLQIFKHFNNHGFYWGAAFPTEDAMHFEASEDLIHDWQAKGELGEVPAAGTEPDSLLEFGDRGAEIAALQEMLSKVLGISIKADGTFGPATRAAVVDFQSRTAGLATDGVVGMKTLAALRAALSGTG</sequence>